<organism evidence="3 4">
    <name type="scientific">Pleuronectes platessa</name>
    <name type="common">European plaice</name>
    <dbReference type="NCBI Taxonomy" id="8262"/>
    <lineage>
        <taxon>Eukaryota</taxon>
        <taxon>Metazoa</taxon>
        <taxon>Chordata</taxon>
        <taxon>Craniata</taxon>
        <taxon>Vertebrata</taxon>
        <taxon>Euteleostomi</taxon>
        <taxon>Actinopterygii</taxon>
        <taxon>Neopterygii</taxon>
        <taxon>Teleostei</taxon>
        <taxon>Neoteleostei</taxon>
        <taxon>Acanthomorphata</taxon>
        <taxon>Carangaria</taxon>
        <taxon>Pleuronectiformes</taxon>
        <taxon>Pleuronectoidei</taxon>
        <taxon>Pleuronectidae</taxon>
        <taxon>Pleuronectes</taxon>
    </lineage>
</organism>
<evidence type="ECO:0000256" key="1">
    <source>
        <dbReference type="SAM" id="MobiDB-lite"/>
    </source>
</evidence>
<proteinExistence type="predicted"/>
<dbReference type="Proteomes" id="UP001153269">
    <property type="component" value="Unassembled WGS sequence"/>
</dbReference>
<feature type="compositionally biased region" description="Polar residues" evidence="1">
    <location>
        <begin position="214"/>
        <end position="223"/>
    </location>
</feature>
<feature type="region of interest" description="Disordered" evidence="1">
    <location>
        <begin position="188"/>
        <end position="223"/>
    </location>
</feature>
<feature type="transmembrane region" description="Helical" evidence="2">
    <location>
        <begin position="88"/>
        <end position="106"/>
    </location>
</feature>
<evidence type="ECO:0000313" key="4">
    <source>
        <dbReference type="Proteomes" id="UP001153269"/>
    </source>
</evidence>
<keyword evidence="2" id="KW-0812">Transmembrane</keyword>
<keyword evidence="2" id="KW-0472">Membrane</keyword>
<evidence type="ECO:0000313" key="3">
    <source>
        <dbReference type="EMBL" id="CAB1425157.1"/>
    </source>
</evidence>
<dbReference type="AlphaFoldDB" id="A0A9N7U706"/>
<protein>
    <submittedName>
        <fullName evidence="3">Uncharacterized protein</fullName>
    </submittedName>
</protein>
<dbReference type="EMBL" id="CADEAL010000780">
    <property type="protein sequence ID" value="CAB1425157.1"/>
    <property type="molecule type" value="Genomic_DNA"/>
</dbReference>
<reference evidence="3" key="1">
    <citation type="submission" date="2020-03" db="EMBL/GenBank/DDBJ databases">
        <authorList>
            <person name="Weist P."/>
        </authorList>
    </citation>
    <scope>NUCLEOTIDE SEQUENCE</scope>
</reference>
<gene>
    <name evidence="3" type="ORF">PLEPLA_LOCUS13087</name>
</gene>
<name>A0A9N7U706_PLEPL</name>
<accession>A0A9N7U706</accession>
<evidence type="ECO:0000256" key="2">
    <source>
        <dbReference type="SAM" id="Phobius"/>
    </source>
</evidence>
<comment type="caution">
    <text evidence="3">The sequence shown here is derived from an EMBL/GenBank/DDBJ whole genome shotgun (WGS) entry which is preliminary data.</text>
</comment>
<keyword evidence="2" id="KW-1133">Transmembrane helix</keyword>
<sequence length="223" mass="25328">MGNLAPSAFPPGPCTDTHSFTHARTHAHTHSAPFNSTPTVETTFWTSGFVLPVLHLTRRFIQWILLLLRSGLVGVCTTRLKTPSTMDIPFLEIFLGMLGFGLSILFCTTFCRACTRLREEQIEREVWRRSEQDGRPPSIYFIPFHGSIPQPDSEDMRVPRYSEEILTTPQYNTEYAGPPPNYNELGFKPDDLPPPYTEHNVPMYPITPRPHTDVVQSQTVTQP</sequence>
<keyword evidence="4" id="KW-1185">Reference proteome</keyword>